<dbReference type="SUPFAM" id="SSF81321">
    <property type="entry name" value="Family A G protein-coupled receptor-like"/>
    <property type="match status" value="1"/>
</dbReference>
<feature type="transmembrane region" description="Helical" evidence="9">
    <location>
        <begin position="95"/>
        <end position="114"/>
    </location>
</feature>
<evidence type="ECO:0000256" key="7">
    <source>
        <dbReference type="ARBA" id="ARBA00023224"/>
    </source>
</evidence>
<dbReference type="PANTHER" id="PTHR24235:SF18">
    <property type="entry name" value="G-PROTEIN COUPLED RECEPTORS FAMILY 1 PROFILE DOMAIN-CONTAINING PROTEIN"/>
    <property type="match status" value="1"/>
</dbReference>
<dbReference type="PROSITE" id="PS50262">
    <property type="entry name" value="G_PROTEIN_RECEP_F1_2"/>
    <property type="match status" value="1"/>
</dbReference>
<dbReference type="GO" id="GO:0042923">
    <property type="term" value="F:neuropeptide binding"/>
    <property type="evidence" value="ECO:0007669"/>
    <property type="project" value="TreeGrafter"/>
</dbReference>
<evidence type="ECO:0000256" key="6">
    <source>
        <dbReference type="ARBA" id="ARBA00023170"/>
    </source>
</evidence>
<dbReference type="PANTHER" id="PTHR24235">
    <property type="entry name" value="NEUROPEPTIDE Y RECEPTOR"/>
    <property type="match status" value="1"/>
</dbReference>
<comment type="similarity">
    <text evidence="8">Belongs to the G-protein coupled receptor 1 family.</text>
</comment>
<feature type="transmembrane region" description="Helical" evidence="9">
    <location>
        <begin position="121"/>
        <end position="143"/>
    </location>
</feature>
<dbReference type="Pfam" id="PF00001">
    <property type="entry name" value="7tm_1"/>
    <property type="match status" value="1"/>
</dbReference>
<evidence type="ECO:0000313" key="12">
    <source>
        <dbReference type="WBParaSite" id="Gr19_v10_g5321.t1"/>
    </source>
</evidence>
<dbReference type="AlphaFoldDB" id="A0A914HZW4"/>
<dbReference type="CDD" id="cd15203">
    <property type="entry name" value="7tmA_NPYR-like"/>
    <property type="match status" value="1"/>
</dbReference>
<dbReference type="WBParaSite" id="Gr19_v10_g5321.t1">
    <property type="protein sequence ID" value="Gr19_v10_g5321.t1"/>
    <property type="gene ID" value="Gr19_v10_g5321"/>
</dbReference>
<evidence type="ECO:0000256" key="5">
    <source>
        <dbReference type="ARBA" id="ARBA00023136"/>
    </source>
</evidence>
<feature type="transmembrane region" description="Helical" evidence="9">
    <location>
        <begin position="247"/>
        <end position="275"/>
    </location>
</feature>
<protein>
    <submittedName>
        <fullName evidence="12">G-protein coupled receptors family 1 profile domain-containing protein</fullName>
    </submittedName>
</protein>
<proteinExistence type="inferred from homology"/>
<accession>A0A914HZW4</accession>
<keyword evidence="2 8" id="KW-0812">Transmembrane</keyword>
<comment type="subcellular location">
    <subcellularLocation>
        <location evidence="1">Membrane</location>
        <topology evidence="1">Multi-pass membrane protein</topology>
    </subcellularLocation>
</comment>
<dbReference type="Gene3D" id="1.20.1070.10">
    <property type="entry name" value="Rhodopsin 7-helix transmembrane proteins"/>
    <property type="match status" value="1"/>
</dbReference>
<feature type="transmembrane region" description="Helical" evidence="9">
    <location>
        <begin position="344"/>
        <end position="368"/>
    </location>
</feature>
<sequence>MQFTYKLPLDTTTSSSSSSTVTLQRMLMDPSDGQIHHNLPPMATVEAAYEEGHHQIFHPNFSYLNDLNLSMAFPNDCVDMNHFLWEFQRDPTSRPLTAVIFAVVYSLIVLIGVSGNTVSNLFIFSLSCSDIVVCCVSATFTPYTAFTKVWVFGVALCSLVNFTAGTSLCFSIFILAAISVDRFLLIRFPLNNQLRHNHALLIIPILCLLAMFVSFPMIFTQKLLRMEGYCGEFCVEDWDSNELYREIYGTLLLIVQFFVPLLIISICYIGISVRLSRNILIRRKKMGNSWLHHRQSMADRRRQRTNRMFILMVCAFVLSWIWFILFNLLRDLGLLPEFVREQEFLYGIITHSIAMTSTIWNPILYALLNLQLRSAFLRKSKLTANDAKLMAPTLLMATFGQRTHRSATVALAAAAPPGGGGST</sequence>
<evidence type="ECO:0000313" key="11">
    <source>
        <dbReference type="Proteomes" id="UP000887572"/>
    </source>
</evidence>
<evidence type="ECO:0000256" key="4">
    <source>
        <dbReference type="ARBA" id="ARBA00023040"/>
    </source>
</evidence>
<dbReference type="GO" id="GO:0043005">
    <property type="term" value="C:neuron projection"/>
    <property type="evidence" value="ECO:0007669"/>
    <property type="project" value="TreeGrafter"/>
</dbReference>
<dbReference type="PRINTS" id="PR00237">
    <property type="entry name" value="GPCRRHODOPSN"/>
</dbReference>
<feature type="transmembrane region" description="Helical" evidence="9">
    <location>
        <begin position="149"/>
        <end position="178"/>
    </location>
</feature>
<feature type="domain" description="G-protein coupled receptors family 1 profile" evidence="10">
    <location>
        <begin position="96"/>
        <end position="365"/>
    </location>
</feature>
<evidence type="ECO:0000259" key="10">
    <source>
        <dbReference type="PROSITE" id="PS50262"/>
    </source>
</evidence>
<name>A0A914HZW4_GLORO</name>
<evidence type="ECO:0000256" key="8">
    <source>
        <dbReference type="RuleBase" id="RU000688"/>
    </source>
</evidence>
<dbReference type="GO" id="GO:0008188">
    <property type="term" value="F:neuropeptide receptor activity"/>
    <property type="evidence" value="ECO:0007669"/>
    <property type="project" value="TreeGrafter"/>
</dbReference>
<evidence type="ECO:0000256" key="2">
    <source>
        <dbReference type="ARBA" id="ARBA00022692"/>
    </source>
</evidence>
<evidence type="ECO:0000256" key="3">
    <source>
        <dbReference type="ARBA" id="ARBA00022989"/>
    </source>
</evidence>
<dbReference type="Proteomes" id="UP000887572">
    <property type="component" value="Unplaced"/>
</dbReference>
<keyword evidence="6 8" id="KW-0675">Receptor</keyword>
<dbReference type="GO" id="GO:0005886">
    <property type="term" value="C:plasma membrane"/>
    <property type="evidence" value="ECO:0007669"/>
    <property type="project" value="TreeGrafter"/>
</dbReference>
<keyword evidence="7 8" id="KW-0807">Transducer</keyword>
<keyword evidence="3 9" id="KW-1133">Transmembrane helix</keyword>
<keyword evidence="4 8" id="KW-0297">G-protein coupled receptor</keyword>
<feature type="transmembrane region" description="Helical" evidence="9">
    <location>
        <begin position="309"/>
        <end position="329"/>
    </location>
</feature>
<organism evidence="11 12">
    <name type="scientific">Globodera rostochiensis</name>
    <name type="common">Golden nematode worm</name>
    <name type="synonym">Heterodera rostochiensis</name>
    <dbReference type="NCBI Taxonomy" id="31243"/>
    <lineage>
        <taxon>Eukaryota</taxon>
        <taxon>Metazoa</taxon>
        <taxon>Ecdysozoa</taxon>
        <taxon>Nematoda</taxon>
        <taxon>Chromadorea</taxon>
        <taxon>Rhabditida</taxon>
        <taxon>Tylenchina</taxon>
        <taxon>Tylenchomorpha</taxon>
        <taxon>Tylenchoidea</taxon>
        <taxon>Heteroderidae</taxon>
        <taxon>Heteroderinae</taxon>
        <taxon>Globodera</taxon>
    </lineage>
</organism>
<evidence type="ECO:0000256" key="1">
    <source>
        <dbReference type="ARBA" id="ARBA00004141"/>
    </source>
</evidence>
<dbReference type="InterPro" id="IPR000276">
    <property type="entry name" value="GPCR_Rhodpsn"/>
</dbReference>
<reference evidence="12" key="1">
    <citation type="submission" date="2022-11" db="UniProtKB">
        <authorList>
            <consortium name="WormBaseParasite"/>
        </authorList>
    </citation>
    <scope>IDENTIFICATION</scope>
</reference>
<feature type="transmembrane region" description="Helical" evidence="9">
    <location>
        <begin position="199"/>
        <end position="219"/>
    </location>
</feature>
<dbReference type="PROSITE" id="PS00237">
    <property type="entry name" value="G_PROTEIN_RECEP_F1_1"/>
    <property type="match status" value="1"/>
</dbReference>
<keyword evidence="5 9" id="KW-0472">Membrane</keyword>
<keyword evidence="11" id="KW-1185">Reference proteome</keyword>
<dbReference type="InterPro" id="IPR017452">
    <property type="entry name" value="GPCR_Rhodpsn_7TM"/>
</dbReference>
<evidence type="ECO:0000256" key="9">
    <source>
        <dbReference type="SAM" id="Phobius"/>
    </source>
</evidence>